<evidence type="ECO:0000313" key="2">
    <source>
        <dbReference type="Proteomes" id="UP000324222"/>
    </source>
</evidence>
<gene>
    <name evidence="1" type="ORF">E2C01_057719</name>
</gene>
<reference evidence="1 2" key="1">
    <citation type="submission" date="2019-05" db="EMBL/GenBank/DDBJ databases">
        <title>Another draft genome of Portunus trituberculatus and its Hox gene families provides insights of decapod evolution.</title>
        <authorList>
            <person name="Jeong J.-H."/>
            <person name="Song I."/>
            <person name="Kim S."/>
            <person name="Choi T."/>
            <person name="Kim D."/>
            <person name="Ryu S."/>
            <person name="Kim W."/>
        </authorList>
    </citation>
    <scope>NUCLEOTIDE SEQUENCE [LARGE SCALE GENOMIC DNA]</scope>
    <source>
        <tissue evidence="1">Muscle</tissue>
    </source>
</reference>
<sequence>MGVIHLVEVSCLYTPSSKSPVGRRACRSRLVVALGEHRLQEVDSSSLIEEKAGNTRARRVETAVC</sequence>
<dbReference type="Proteomes" id="UP000324222">
    <property type="component" value="Unassembled WGS sequence"/>
</dbReference>
<evidence type="ECO:0000313" key="1">
    <source>
        <dbReference type="EMBL" id="MPC63619.1"/>
    </source>
</evidence>
<organism evidence="1 2">
    <name type="scientific">Portunus trituberculatus</name>
    <name type="common">Swimming crab</name>
    <name type="synonym">Neptunus trituberculatus</name>
    <dbReference type="NCBI Taxonomy" id="210409"/>
    <lineage>
        <taxon>Eukaryota</taxon>
        <taxon>Metazoa</taxon>
        <taxon>Ecdysozoa</taxon>
        <taxon>Arthropoda</taxon>
        <taxon>Crustacea</taxon>
        <taxon>Multicrustacea</taxon>
        <taxon>Malacostraca</taxon>
        <taxon>Eumalacostraca</taxon>
        <taxon>Eucarida</taxon>
        <taxon>Decapoda</taxon>
        <taxon>Pleocyemata</taxon>
        <taxon>Brachyura</taxon>
        <taxon>Eubrachyura</taxon>
        <taxon>Portunoidea</taxon>
        <taxon>Portunidae</taxon>
        <taxon>Portuninae</taxon>
        <taxon>Portunus</taxon>
    </lineage>
</organism>
<dbReference type="EMBL" id="VSRR010021055">
    <property type="protein sequence ID" value="MPC63619.1"/>
    <property type="molecule type" value="Genomic_DNA"/>
</dbReference>
<dbReference type="AlphaFoldDB" id="A0A5B7H151"/>
<comment type="caution">
    <text evidence="1">The sequence shown here is derived from an EMBL/GenBank/DDBJ whole genome shotgun (WGS) entry which is preliminary data.</text>
</comment>
<accession>A0A5B7H151</accession>
<keyword evidence="2" id="KW-1185">Reference proteome</keyword>
<name>A0A5B7H151_PORTR</name>
<protein>
    <submittedName>
        <fullName evidence="1">Uncharacterized protein</fullName>
    </submittedName>
</protein>
<proteinExistence type="predicted"/>